<evidence type="ECO:0000313" key="2">
    <source>
        <dbReference type="EMBL" id="KAK4360779.1"/>
    </source>
</evidence>
<name>A0AAE1RXW3_9SOLA</name>
<gene>
    <name evidence="2" type="ORF">RND71_019731</name>
</gene>
<evidence type="ECO:0000256" key="1">
    <source>
        <dbReference type="SAM" id="Coils"/>
    </source>
</evidence>
<feature type="coiled-coil region" evidence="1">
    <location>
        <begin position="167"/>
        <end position="194"/>
    </location>
</feature>
<dbReference type="Proteomes" id="UP001291623">
    <property type="component" value="Unassembled WGS sequence"/>
</dbReference>
<organism evidence="2 3">
    <name type="scientific">Anisodus tanguticus</name>
    <dbReference type="NCBI Taxonomy" id="243964"/>
    <lineage>
        <taxon>Eukaryota</taxon>
        <taxon>Viridiplantae</taxon>
        <taxon>Streptophyta</taxon>
        <taxon>Embryophyta</taxon>
        <taxon>Tracheophyta</taxon>
        <taxon>Spermatophyta</taxon>
        <taxon>Magnoliopsida</taxon>
        <taxon>eudicotyledons</taxon>
        <taxon>Gunneridae</taxon>
        <taxon>Pentapetalae</taxon>
        <taxon>asterids</taxon>
        <taxon>lamiids</taxon>
        <taxon>Solanales</taxon>
        <taxon>Solanaceae</taxon>
        <taxon>Solanoideae</taxon>
        <taxon>Hyoscyameae</taxon>
        <taxon>Anisodus</taxon>
    </lineage>
</organism>
<evidence type="ECO:0000313" key="3">
    <source>
        <dbReference type="Proteomes" id="UP001291623"/>
    </source>
</evidence>
<keyword evidence="3" id="KW-1185">Reference proteome</keyword>
<dbReference type="AlphaFoldDB" id="A0AAE1RXW3"/>
<dbReference type="EMBL" id="JAVYJV010000010">
    <property type="protein sequence ID" value="KAK4360779.1"/>
    <property type="molecule type" value="Genomic_DNA"/>
</dbReference>
<comment type="caution">
    <text evidence="2">The sequence shown here is derived from an EMBL/GenBank/DDBJ whole genome shotgun (WGS) entry which is preliminary data.</text>
</comment>
<sequence>MKELLEMIEFQKWSHLLLPPAPGVYEAEAAKFYANLCYTEDHTLVVSVNETKFELDEMILREILEVPTDEIKTVSRKASDEFKDLVLLEALLNFQSISLPAIMIEHIINVVYAQEGRHGLPYGFLLTKATMGTKKHMFTMVTLEECECVPRKDGVSTSTISTLIEAQAVATAKIQRLKAENALLQARLFEKTQKPGSHGHLEAANAEIVRSLGKRIKICLNDQSLRTEQLISPTRSYRRREQIAPTRVRTHAAGLQLDFKFSSFAIQLCPETFIFYVAVVNVV</sequence>
<accession>A0AAE1RXW3</accession>
<proteinExistence type="predicted"/>
<keyword evidence="1" id="KW-0175">Coiled coil</keyword>
<reference evidence="2" key="1">
    <citation type="submission" date="2023-12" db="EMBL/GenBank/DDBJ databases">
        <title>Genome assembly of Anisodus tanguticus.</title>
        <authorList>
            <person name="Wang Y.-J."/>
        </authorList>
    </citation>
    <scope>NUCLEOTIDE SEQUENCE</scope>
    <source>
        <strain evidence="2">KB-2021</strain>
        <tissue evidence="2">Leaf</tissue>
    </source>
</reference>
<protein>
    <submittedName>
        <fullName evidence="2">Uncharacterized protein</fullName>
    </submittedName>
</protein>